<dbReference type="PANTHER" id="PTHR23322:SF93">
    <property type="entry name" value="UBX DOMAIN-CONTAINING PROTEIN 8"/>
    <property type="match status" value="1"/>
</dbReference>
<comment type="caution">
    <text evidence="3">The sequence shown here is derived from an EMBL/GenBank/DDBJ whole genome shotgun (WGS) entry which is preliminary data.</text>
</comment>
<feature type="compositionally biased region" description="Low complexity" evidence="1">
    <location>
        <begin position="109"/>
        <end position="138"/>
    </location>
</feature>
<evidence type="ECO:0000313" key="3">
    <source>
        <dbReference type="EMBL" id="KAJ6246680.1"/>
    </source>
</evidence>
<name>A0ABQ8YQ06_9EUKA</name>
<protein>
    <submittedName>
        <fullName evidence="3">Fas-associated factor 2</fullName>
    </submittedName>
</protein>
<dbReference type="SUPFAM" id="SSF54236">
    <property type="entry name" value="Ubiquitin-like"/>
    <property type="match status" value="1"/>
</dbReference>
<sequence>MTESIQLTIKYGELSYDLSMKQSQTFNDVKAQLTDLLKIPIEQISFSEVKITDASLPLFIYDFGEEKELTLVQINNKEENEESGKNSSEFAWELQQRLYQEEISTQNNNINTFFNNNTNNNNSNNTNNTNNTNNNTSNYVKESNNNSENVQNADEILSLKELKEIAPPTLGTGKFLKDFESKYGTDHVKFSELGFSEWRRKHKSTNHLKIIYLHQSKSGEMCENFINDILKDTAINVIISEHCTVWAGCADEMKYEDDLEELKEILGVEDQFPFFGIFSSGKPSILLEKFVYKYPSAGSIHNKILNLYFECKNQTNSTNLEQQLQNLKRRTSSLMIKLDQDREYNKTLELDREKLRLEKLVKEHLERKEFEQNILKINQEKEIEKKKKKFETEPSGENTVQILFRSPKGEKIRRKFLPQDPFEYLFLYVESVLTDIGKFKLVQNYPMKEYFQTDEKTLKKTLKELDIQQSMFLIRNLD</sequence>
<dbReference type="CDD" id="cd01767">
    <property type="entry name" value="UBX"/>
    <property type="match status" value="1"/>
</dbReference>
<dbReference type="InterPro" id="IPR050730">
    <property type="entry name" value="UBX_domain-protein"/>
</dbReference>
<dbReference type="InterPro" id="IPR029071">
    <property type="entry name" value="Ubiquitin-like_domsf"/>
</dbReference>
<gene>
    <name evidence="3" type="ORF">M0813_01930</name>
</gene>
<dbReference type="EMBL" id="JAOAOG010000131">
    <property type="protein sequence ID" value="KAJ6246680.1"/>
    <property type="molecule type" value="Genomic_DNA"/>
</dbReference>
<reference evidence="3" key="1">
    <citation type="submission" date="2022-08" db="EMBL/GenBank/DDBJ databases">
        <title>Novel sulfate-reducing endosymbionts in the free-living metamonad Anaeramoeba.</title>
        <authorList>
            <person name="Jerlstrom-Hultqvist J."/>
            <person name="Cepicka I."/>
            <person name="Gallot-Lavallee L."/>
            <person name="Salas-Leiva D."/>
            <person name="Curtis B.A."/>
            <person name="Zahonova K."/>
            <person name="Pipaliya S."/>
            <person name="Dacks J."/>
            <person name="Roger A.J."/>
        </authorList>
    </citation>
    <scope>NUCLEOTIDE SEQUENCE</scope>
    <source>
        <strain evidence="3">Schooner1</strain>
    </source>
</reference>
<feature type="domain" description="UBX" evidence="2">
    <location>
        <begin position="395"/>
        <end position="475"/>
    </location>
</feature>
<accession>A0ABQ8YQ06</accession>
<keyword evidence="4" id="KW-1185">Reference proteome</keyword>
<feature type="region of interest" description="Disordered" evidence="1">
    <location>
        <begin position="109"/>
        <end position="148"/>
    </location>
</feature>
<evidence type="ECO:0000313" key="4">
    <source>
        <dbReference type="Proteomes" id="UP001150062"/>
    </source>
</evidence>
<evidence type="ECO:0000259" key="2">
    <source>
        <dbReference type="PROSITE" id="PS50033"/>
    </source>
</evidence>
<dbReference type="Gene3D" id="3.10.20.90">
    <property type="entry name" value="Phosphatidylinositol 3-kinase Catalytic Subunit, Chain A, domain 1"/>
    <property type="match status" value="2"/>
</dbReference>
<dbReference type="Pfam" id="PF00789">
    <property type="entry name" value="UBX"/>
    <property type="match status" value="1"/>
</dbReference>
<dbReference type="Gene3D" id="3.40.30.10">
    <property type="entry name" value="Glutaredoxin"/>
    <property type="match status" value="1"/>
</dbReference>
<dbReference type="InterPro" id="IPR001012">
    <property type="entry name" value="UBX_dom"/>
</dbReference>
<evidence type="ECO:0000256" key="1">
    <source>
        <dbReference type="SAM" id="MobiDB-lite"/>
    </source>
</evidence>
<dbReference type="PANTHER" id="PTHR23322">
    <property type="entry name" value="FAS-ASSOCIATED PROTEIN"/>
    <property type="match status" value="1"/>
</dbReference>
<organism evidence="3 4">
    <name type="scientific">Anaeramoeba flamelloides</name>
    <dbReference type="NCBI Taxonomy" id="1746091"/>
    <lineage>
        <taxon>Eukaryota</taxon>
        <taxon>Metamonada</taxon>
        <taxon>Anaeramoebidae</taxon>
        <taxon>Anaeramoeba</taxon>
    </lineage>
</organism>
<feature type="compositionally biased region" description="Polar residues" evidence="1">
    <location>
        <begin position="139"/>
        <end position="148"/>
    </location>
</feature>
<proteinExistence type="predicted"/>
<dbReference type="Proteomes" id="UP001150062">
    <property type="component" value="Unassembled WGS sequence"/>
</dbReference>
<dbReference type="PROSITE" id="PS50033">
    <property type="entry name" value="UBX"/>
    <property type="match status" value="1"/>
</dbReference>